<protein>
    <submittedName>
        <fullName evidence="2">Uncharacterized protein</fullName>
    </submittedName>
</protein>
<dbReference type="HOGENOM" id="CLU_1730106_0_0_11"/>
<feature type="region of interest" description="Disordered" evidence="1">
    <location>
        <begin position="1"/>
        <end position="33"/>
    </location>
</feature>
<dbReference type="STRING" id="369723.Strop_4012"/>
<evidence type="ECO:0000256" key="1">
    <source>
        <dbReference type="SAM" id="MobiDB-lite"/>
    </source>
</evidence>
<dbReference type="EMBL" id="CP000667">
    <property type="protein sequence ID" value="ABP56442.1"/>
    <property type="molecule type" value="Genomic_DNA"/>
</dbReference>
<evidence type="ECO:0000313" key="3">
    <source>
        <dbReference type="Proteomes" id="UP000000235"/>
    </source>
</evidence>
<keyword evidence="3" id="KW-1185">Reference proteome</keyword>
<organism evidence="2 3">
    <name type="scientific">Salinispora tropica (strain ATCC BAA-916 / DSM 44818 / JCM 13857 / NBRC 105044 / CNB-440)</name>
    <dbReference type="NCBI Taxonomy" id="369723"/>
    <lineage>
        <taxon>Bacteria</taxon>
        <taxon>Bacillati</taxon>
        <taxon>Actinomycetota</taxon>
        <taxon>Actinomycetes</taxon>
        <taxon>Micromonosporales</taxon>
        <taxon>Micromonosporaceae</taxon>
        <taxon>Salinispora</taxon>
    </lineage>
</organism>
<reference evidence="3" key="1">
    <citation type="journal article" date="2007" name="Proc. Natl. Acad. Sci. U.S.A.">
        <title>Genome sequencing reveals complex secondary metabolome in the marine actinomycete Salinispora tropica.</title>
        <authorList>
            <person name="Udwary D.W."/>
            <person name="Zeigler L."/>
            <person name="Asolkar R.N."/>
            <person name="Singan V."/>
            <person name="Lapidus A."/>
            <person name="Fenical W."/>
            <person name="Jensen P.R."/>
            <person name="Moore B.S."/>
        </authorList>
    </citation>
    <scope>NUCLEOTIDE SEQUENCE [LARGE SCALE GENOMIC DNA]</scope>
    <source>
        <strain evidence="3">ATCC BAA-916 / DSM 44818 / CNB-440</strain>
    </source>
</reference>
<dbReference type="AlphaFoldDB" id="A4XBY5"/>
<dbReference type="KEGG" id="stp:Strop_4012"/>
<proteinExistence type="predicted"/>
<dbReference type="Proteomes" id="UP000000235">
    <property type="component" value="Chromosome"/>
</dbReference>
<sequence>MQDKTVPDTAARPTPAAEPQATPHQADPGSGYMSCPRECGVDVREHASSGLIDGRCDTGYWLAPMGTREIPFAEIESAFTLSAHHTYPAVGVMPRAGHYIRITVAPGRYDYFYTDLDGVITQAPRGYARHYKPGRIIGLEAAVAQYAGGAR</sequence>
<gene>
    <name evidence="2" type="ordered locus">Strop_4012</name>
</gene>
<accession>A4XBY5</accession>
<name>A4XBY5_SALTO</name>
<evidence type="ECO:0000313" key="2">
    <source>
        <dbReference type="EMBL" id="ABP56442.1"/>
    </source>
</evidence>
<dbReference type="RefSeq" id="WP_012015210.1">
    <property type="nucleotide sequence ID" value="NC_009380.1"/>
</dbReference>